<evidence type="ECO:0000256" key="4">
    <source>
        <dbReference type="ARBA" id="ARBA00022927"/>
    </source>
</evidence>
<evidence type="ECO:0000256" key="1">
    <source>
        <dbReference type="ARBA" id="ARBA00008025"/>
    </source>
</evidence>
<feature type="domain" description="V-SNARE coiled-coil homology" evidence="11">
    <location>
        <begin position="132"/>
        <end position="192"/>
    </location>
</feature>
<dbReference type="PANTHER" id="PTHR21136:SF168">
    <property type="entry name" value="VESICLE-ASSOCIATED MEMBRANE PROTEIN 9"/>
    <property type="match status" value="1"/>
</dbReference>
<evidence type="ECO:0000313" key="14">
    <source>
        <dbReference type="Proteomes" id="UP001146793"/>
    </source>
</evidence>
<dbReference type="InterPro" id="IPR051097">
    <property type="entry name" value="Synaptobrevin-like_transport"/>
</dbReference>
<dbReference type="PANTHER" id="PTHR21136">
    <property type="entry name" value="SNARE PROTEINS"/>
    <property type="match status" value="1"/>
</dbReference>
<dbReference type="Gene3D" id="1.20.5.110">
    <property type="match status" value="1"/>
</dbReference>
<keyword evidence="6 9" id="KW-0472">Membrane</keyword>
<dbReference type="GO" id="GO:0016020">
    <property type="term" value="C:membrane"/>
    <property type="evidence" value="ECO:0007669"/>
    <property type="project" value="InterPro"/>
</dbReference>
<dbReference type="CDD" id="cd15843">
    <property type="entry name" value="R-SNARE"/>
    <property type="match status" value="1"/>
</dbReference>
<evidence type="ECO:0000256" key="5">
    <source>
        <dbReference type="ARBA" id="ARBA00022989"/>
    </source>
</evidence>
<dbReference type="PRINTS" id="PR00219">
    <property type="entry name" value="SYNAPTOBREVN"/>
</dbReference>
<keyword evidence="8" id="KW-0175">Coiled coil</keyword>
<proteinExistence type="inferred from homology"/>
<keyword evidence="5 9" id="KW-1133">Transmembrane helix</keyword>
<comment type="similarity">
    <text evidence="1">Belongs to the synaptobrevin family.</text>
</comment>
<evidence type="ECO:0000256" key="8">
    <source>
        <dbReference type="PROSITE-ProRule" id="PRU00290"/>
    </source>
</evidence>
<dbReference type="PROSITE" id="PS50859">
    <property type="entry name" value="LONGIN"/>
    <property type="match status" value="1"/>
</dbReference>
<comment type="subcellular location">
    <subcellularLocation>
        <location evidence="7">Endomembrane system</location>
        <topology evidence="7">Single-pass type IV membrane protein</topology>
    </subcellularLocation>
</comment>
<dbReference type="SUPFAM" id="SSF58038">
    <property type="entry name" value="SNARE fusion complex"/>
    <property type="match status" value="1"/>
</dbReference>
<evidence type="ECO:0000256" key="7">
    <source>
        <dbReference type="ARBA" id="ARBA00046280"/>
    </source>
</evidence>
<dbReference type="InterPro" id="IPR042855">
    <property type="entry name" value="V_SNARE_CC"/>
</dbReference>
<dbReference type="FunFam" id="3.30.450.50:FF:000015">
    <property type="entry name" value="Synaptobrevin 2 isoform 1"/>
    <property type="match status" value="1"/>
</dbReference>
<dbReference type="GO" id="GO:0005737">
    <property type="term" value="C:cytoplasm"/>
    <property type="evidence" value="ECO:0007669"/>
    <property type="project" value="UniProtKB-ARBA"/>
</dbReference>
<dbReference type="Proteomes" id="UP001150062">
    <property type="component" value="Unassembled WGS sequence"/>
</dbReference>
<dbReference type="InterPro" id="IPR011012">
    <property type="entry name" value="Longin-like_dom_sf"/>
</dbReference>
<keyword evidence="15" id="KW-1185">Reference proteome</keyword>
<evidence type="ECO:0000256" key="3">
    <source>
        <dbReference type="ARBA" id="ARBA00022692"/>
    </source>
</evidence>
<dbReference type="Pfam" id="PF13774">
    <property type="entry name" value="Longin"/>
    <property type="match status" value="1"/>
</dbReference>
<dbReference type="Gene3D" id="3.30.450.50">
    <property type="entry name" value="Longin domain"/>
    <property type="match status" value="1"/>
</dbReference>
<comment type="caution">
    <text evidence="12">The sequence shown here is derived from an EMBL/GenBank/DDBJ whole genome shotgun (WGS) entry which is preliminary data.</text>
</comment>
<dbReference type="EMBL" id="JAOAOG010000276">
    <property type="protein sequence ID" value="KAJ6233733.1"/>
    <property type="molecule type" value="Genomic_DNA"/>
</dbReference>
<evidence type="ECO:0000313" key="15">
    <source>
        <dbReference type="Proteomes" id="UP001150062"/>
    </source>
</evidence>
<gene>
    <name evidence="12" type="ORF">M0812_16565</name>
    <name evidence="13" type="ORF">M0813_30042</name>
</gene>
<keyword evidence="3 9" id="KW-0812">Transmembrane</keyword>
<dbReference type="PROSITE" id="PS50892">
    <property type="entry name" value="V_SNARE"/>
    <property type="match status" value="1"/>
</dbReference>
<name>A0AAV7Z8M3_9EUKA</name>
<dbReference type="SMART" id="SM01270">
    <property type="entry name" value="Longin"/>
    <property type="match status" value="1"/>
</dbReference>
<organism evidence="12 14">
    <name type="scientific">Anaeramoeba flamelloides</name>
    <dbReference type="NCBI Taxonomy" id="1746091"/>
    <lineage>
        <taxon>Eukaryota</taxon>
        <taxon>Metamonada</taxon>
        <taxon>Anaeramoebidae</taxon>
        <taxon>Anaeramoeba</taxon>
    </lineage>
</organism>
<dbReference type="AlphaFoldDB" id="A0AAV7Z8M3"/>
<accession>A0AAV7Z8M3</accession>
<evidence type="ECO:0000256" key="9">
    <source>
        <dbReference type="SAM" id="Phobius"/>
    </source>
</evidence>
<feature type="domain" description="Longin" evidence="10">
    <location>
        <begin position="15"/>
        <end position="117"/>
    </location>
</feature>
<evidence type="ECO:0000259" key="11">
    <source>
        <dbReference type="PROSITE" id="PS50892"/>
    </source>
</evidence>
<evidence type="ECO:0000313" key="12">
    <source>
        <dbReference type="EMBL" id="KAJ3437404.1"/>
    </source>
</evidence>
<dbReference type="InterPro" id="IPR010908">
    <property type="entry name" value="Longin_dom"/>
</dbReference>
<dbReference type="GO" id="GO:0016192">
    <property type="term" value="P:vesicle-mediated transport"/>
    <property type="evidence" value="ECO:0007669"/>
    <property type="project" value="InterPro"/>
</dbReference>
<feature type="transmembrane region" description="Helical" evidence="9">
    <location>
        <begin position="196"/>
        <end position="220"/>
    </location>
</feature>
<dbReference type="CDD" id="cd14824">
    <property type="entry name" value="Longin"/>
    <property type="match status" value="1"/>
</dbReference>
<dbReference type="GO" id="GO:0015031">
    <property type="term" value="P:protein transport"/>
    <property type="evidence" value="ECO:0007669"/>
    <property type="project" value="UniProtKB-KW"/>
</dbReference>
<dbReference type="InterPro" id="IPR001388">
    <property type="entry name" value="Synaptobrevin-like"/>
</dbReference>
<protein>
    <submittedName>
        <fullName evidence="12">Vesicle-associated membrane protein</fullName>
    </submittedName>
</protein>
<evidence type="ECO:0000313" key="13">
    <source>
        <dbReference type="EMBL" id="KAJ6233733.1"/>
    </source>
</evidence>
<sequence>MSKTNQKKYEIVYCCIARGTTILVDSSLIEGNLNEITFKILKKIDNIDSKISYSYQKYLFHCMTVHGIIYLCVSREDFGRRIPFLFLDQVQKKFFLQYGDEAQTAEEFEYQEFEEYLEKEMIEFSTNPEIDKLTKVKSQVNDLKDVLVTDIEKLLSRGEKINDLVVKSENLSMNGYAYKRKAVNVKRRMWFQKLRYQILLIFVLLLVIFFILVGVCGISFRKCRKKEED</sequence>
<reference evidence="12" key="2">
    <citation type="submission" date="2022-08" db="EMBL/GenBank/DDBJ databases">
        <title>Novel sulphate-reducing endosymbionts in the free-living metamonad Anaeramoeba.</title>
        <authorList>
            <person name="Jerlstrom-Hultqvist J."/>
            <person name="Cepicka I."/>
            <person name="Gallot-Lavallee L."/>
            <person name="Salas-Leiva D."/>
            <person name="Curtis B.A."/>
            <person name="Zahonova K."/>
            <person name="Pipaliya S."/>
            <person name="Dacks J."/>
            <person name="Roger A.J."/>
        </authorList>
    </citation>
    <scope>NUCLEOTIDE SEQUENCE</scope>
    <source>
        <strain evidence="12">Busselton2</strain>
    </source>
</reference>
<dbReference type="EMBL" id="JANTQA010000033">
    <property type="protein sequence ID" value="KAJ3437404.1"/>
    <property type="molecule type" value="Genomic_DNA"/>
</dbReference>
<evidence type="ECO:0000256" key="2">
    <source>
        <dbReference type="ARBA" id="ARBA00022448"/>
    </source>
</evidence>
<dbReference type="SUPFAM" id="SSF64356">
    <property type="entry name" value="SNARE-like"/>
    <property type="match status" value="1"/>
</dbReference>
<dbReference type="Proteomes" id="UP001146793">
    <property type="component" value="Unassembled WGS sequence"/>
</dbReference>
<keyword evidence="2" id="KW-0813">Transport</keyword>
<evidence type="ECO:0000259" key="10">
    <source>
        <dbReference type="PROSITE" id="PS50859"/>
    </source>
</evidence>
<reference evidence="13" key="1">
    <citation type="submission" date="2022-08" db="EMBL/GenBank/DDBJ databases">
        <title>Novel sulfate-reducing endosymbionts in the free-living metamonad Anaeramoeba.</title>
        <authorList>
            <person name="Jerlstrom-Hultqvist J."/>
            <person name="Cepicka I."/>
            <person name="Gallot-Lavallee L."/>
            <person name="Salas-Leiva D."/>
            <person name="Curtis B.A."/>
            <person name="Zahonova K."/>
            <person name="Pipaliya S."/>
            <person name="Dacks J."/>
            <person name="Roger A.J."/>
        </authorList>
    </citation>
    <scope>NUCLEOTIDE SEQUENCE</scope>
    <source>
        <strain evidence="13">Schooner1</strain>
    </source>
</reference>
<dbReference type="GO" id="GO:0012505">
    <property type="term" value="C:endomembrane system"/>
    <property type="evidence" value="ECO:0007669"/>
    <property type="project" value="UniProtKB-SubCell"/>
</dbReference>
<evidence type="ECO:0000256" key="6">
    <source>
        <dbReference type="ARBA" id="ARBA00023136"/>
    </source>
</evidence>
<dbReference type="Pfam" id="PF00957">
    <property type="entry name" value="Synaptobrevin"/>
    <property type="match status" value="1"/>
</dbReference>
<keyword evidence="4" id="KW-0653">Protein transport</keyword>